<reference evidence="6" key="1">
    <citation type="submission" date="2017-06" db="EMBL/GenBank/DDBJ databases">
        <title>Genome analysis of Fimbriiglobus ruber SP5, the first member of the order Planctomycetales with confirmed chitinolytic capability.</title>
        <authorList>
            <person name="Ravin N.V."/>
            <person name="Rakitin A.L."/>
            <person name="Ivanova A.A."/>
            <person name="Beletsky A.V."/>
            <person name="Kulichevskaya I.S."/>
            <person name="Mardanov A.V."/>
            <person name="Dedysh S.N."/>
        </authorList>
    </citation>
    <scope>NUCLEOTIDE SEQUENCE [LARGE SCALE GENOMIC DNA]</scope>
    <source>
        <strain evidence="6">SP5</strain>
    </source>
</reference>
<evidence type="ECO:0000259" key="4">
    <source>
        <dbReference type="PROSITE" id="PS51635"/>
    </source>
</evidence>
<name>A0A225DKQ9_9BACT</name>
<dbReference type="GO" id="GO:0016787">
    <property type="term" value="F:hydrolase activity"/>
    <property type="evidence" value="ECO:0007669"/>
    <property type="project" value="UniProtKB-UniRule"/>
</dbReference>
<feature type="active site" description="Proton acceptor" evidence="2">
    <location>
        <position position="150"/>
    </location>
</feature>
<feature type="short sequence motif" description="DGA/G" evidence="2">
    <location>
        <begin position="150"/>
        <end position="152"/>
    </location>
</feature>
<evidence type="ECO:0000313" key="5">
    <source>
        <dbReference type="EMBL" id="OWK38046.1"/>
    </source>
</evidence>
<dbReference type="PROSITE" id="PS51635">
    <property type="entry name" value="PNPLA"/>
    <property type="match status" value="1"/>
</dbReference>
<keyword evidence="1 2" id="KW-0443">Lipid metabolism</keyword>
<dbReference type="SUPFAM" id="SSF52151">
    <property type="entry name" value="FabD/lysophospholipase-like"/>
    <property type="match status" value="1"/>
</dbReference>
<protein>
    <submittedName>
        <fullName evidence="5">Putative lipoprotein</fullName>
    </submittedName>
</protein>
<keyword evidence="2" id="KW-0378">Hydrolase</keyword>
<sequence>MVTGISTGSLIAPFAFLGSEYDPVIQDLYTNVRNPDIFEIRRSVRSFFAESVADNAPLKIRVDAQVTYDMLRKVAGEHAKGRRLYVGSTNLDTKRLIVWDMGVIATRGTEEARRLFVDVIIASATIPGFFPSARFHVTIDGVPYEEMHVDGGVTRALFFRPPFIPASETKASALTVVAGSNLYSLVAGKIYPDPEGVRERTVAVVGASVSNLLYATTRGDLYRFYTYCMLTGMNYFVSAIPPELKVTNSSTNFDPAETRKMFSEGYKLGAEGAFTRSKLPDPRSPTGAPYQYADGPPILFKTPGPAWRDTPPGLEVGERIENRAGLTLTVRKPSTATPHPQGTDQNSTGAPPVAK</sequence>
<keyword evidence="6" id="KW-1185">Reference proteome</keyword>
<comment type="caution">
    <text evidence="5">The sequence shown here is derived from an EMBL/GenBank/DDBJ whole genome shotgun (WGS) entry which is preliminary data.</text>
</comment>
<feature type="domain" description="PNPLA" evidence="4">
    <location>
        <begin position="1"/>
        <end position="164"/>
    </location>
</feature>
<feature type="short sequence motif" description="GXSXG" evidence="2">
    <location>
        <begin position="4"/>
        <end position="8"/>
    </location>
</feature>
<feature type="region of interest" description="Disordered" evidence="3">
    <location>
        <begin position="275"/>
        <end position="295"/>
    </location>
</feature>
<feature type="active site" description="Nucleophile" evidence="2">
    <location>
        <position position="6"/>
    </location>
</feature>
<dbReference type="AlphaFoldDB" id="A0A225DKQ9"/>
<evidence type="ECO:0000256" key="1">
    <source>
        <dbReference type="ARBA" id="ARBA00023098"/>
    </source>
</evidence>
<dbReference type="Pfam" id="PF01734">
    <property type="entry name" value="Patatin"/>
    <property type="match status" value="1"/>
</dbReference>
<gene>
    <name evidence="5" type="ORF">FRUB_07166</name>
</gene>
<dbReference type="Gene3D" id="3.40.1090.10">
    <property type="entry name" value="Cytosolic phospholipase A2 catalytic domain"/>
    <property type="match status" value="1"/>
</dbReference>
<organism evidence="5 6">
    <name type="scientific">Fimbriiglobus ruber</name>
    <dbReference type="NCBI Taxonomy" id="1908690"/>
    <lineage>
        <taxon>Bacteria</taxon>
        <taxon>Pseudomonadati</taxon>
        <taxon>Planctomycetota</taxon>
        <taxon>Planctomycetia</taxon>
        <taxon>Gemmatales</taxon>
        <taxon>Gemmataceae</taxon>
        <taxon>Fimbriiglobus</taxon>
    </lineage>
</organism>
<dbReference type="Proteomes" id="UP000214646">
    <property type="component" value="Unassembled WGS sequence"/>
</dbReference>
<feature type="region of interest" description="Disordered" evidence="3">
    <location>
        <begin position="322"/>
        <end position="355"/>
    </location>
</feature>
<feature type="compositionally biased region" description="Polar residues" evidence="3">
    <location>
        <begin position="332"/>
        <end position="349"/>
    </location>
</feature>
<dbReference type="InterPro" id="IPR002641">
    <property type="entry name" value="PNPLA_dom"/>
</dbReference>
<comment type="caution">
    <text evidence="2">Lacks conserved residue(s) required for the propagation of feature annotation.</text>
</comment>
<evidence type="ECO:0000256" key="2">
    <source>
        <dbReference type="PROSITE-ProRule" id="PRU01161"/>
    </source>
</evidence>
<evidence type="ECO:0000313" key="6">
    <source>
        <dbReference type="Proteomes" id="UP000214646"/>
    </source>
</evidence>
<evidence type="ECO:0000256" key="3">
    <source>
        <dbReference type="SAM" id="MobiDB-lite"/>
    </source>
</evidence>
<dbReference type="InterPro" id="IPR016035">
    <property type="entry name" value="Acyl_Trfase/lysoPLipase"/>
</dbReference>
<keyword evidence="2" id="KW-0442">Lipid degradation</keyword>
<keyword evidence="5" id="KW-0449">Lipoprotein</keyword>
<dbReference type="EMBL" id="NIDE01000014">
    <property type="protein sequence ID" value="OWK38046.1"/>
    <property type="molecule type" value="Genomic_DNA"/>
</dbReference>
<proteinExistence type="predicted"/>
<accession>A0A225DKQ9</accession>
<dbReference type="GO" id="GO:0016042">
    <property type="term" value="P:lipid catabolic process"/>
    <property type="evidence" value="ECO:0007669"/>
    <property type="project" value="UniProtKB-UniRule"/>
</dbReference>